<dbReference type="Proteomes" id="UP001597294">
    <property type="component" value="Unassembled WGS sequence"/>
</dbReference>
<organism evidence="1 2">
    <name type="scientific">Kiloniella antarctica</name>
    <dbReference type="NCBI Taxonomy" id="1550907"/>
    <lineage>
        <taxon>Bacteria</taxon>
        <taxon>Pseudomonadati</taxon>
        <taxon>Pseudomonadota</taxon>
        <taxon>Alphaproteobacteria</taxon>
        <taxon>Rhodospirillales</taxon>
        <taxon>Kiloniellaceae</taxon>
        <taxon>Kiloniella</taxon>
    </lineage>
</organism>
<dbReference type="EMBL" id="JBHUII010000004">
    <property type="protein sequence ID" value="MFD2205407.1"/>
    <property type="molecule type" value="Genomic_DNA"/>
</dbReference>
<dbReference type="RefSeq" id="WP_380249986.1">
    <property type="nucleotide sequence ID" value="NZ_JBHUII010000004.1"/>
</dbReference>
<proteinExistence type="predicted"/>
<evidence type="ECO:0000313" key="1">
    <source>
        <dbReference type="EMBL" id="MFD2205407.1"/>
    </source>
</evidence>
<evidence type="ECO:0000313" key="2">
    <source>
        <dbReference type="Proteomes" id="UP001597294"/>
    </source>
</evidence>
<reference evidence="2" key="1">
    <citation type="journal article" date="2019" name="Int. J. Syst. Evol. Microbiol.">
        <title>The Global Catalogue of Microorganisms (GCM) 10K type strain sequencing project: providing services to taxonomists for standard genome sequencing and annotation.</title>
        <authorList>
            <consortium name="The Broad Institute Genomics Platform"/>
            <consortium name="The Broad Institute Genome Sequencing Center for Infectious Disease"/>
            <person name="Wu L."/>
            <person name="Ma J."/>
        </authorList>
    </citation>
    <scope>NUCLEOTIDE SEQUENCE [LARGE SCALE GENOMIC DNA]</scope>
    <source>
        <strain evidence="2">CGMCC 4.7192</strain>
    </source>
</reference>
<keyword evidence="2" id="KW-1185">Reference proteome</keyword>
<accession>A0ABW5BH43</accession>
<gene>
    <name evidence="1" type="ORF">ACFSKO_07290</name>
</gene>
<protein>
    <submittedName>
        <fullName evidence="1">Uncharacterized protein</fullName>
    </submittedName>
</protein>
<sequence length="160" mass="18090">MIFGLVKFITCYIVISYLFLSVSNADGVDKTDLLSTQACISQYSNYEYTEIFECTDVILVKCQENMNTTQCTYRNRASWLEVIDGSVQDLCILGKNTNLCSQLSDNSGSWERTTKEFCLILAGTYPLGALRNVEYASCLRNQTIVRALNVDNILQIMKSR</sequence>
<name>A0ABW5BH43_9PROT</name>
<comment type="caution">
    <text evidence="1">The sequence shown here is derived from an EMBL/GenBank/DDBJ whole genome shotgun (WGS) entry which is preliminary data.</text>
</comment>